<dbReference type="Gramene" id="PRQ48632">
    <property type="protein sequence ID" value="PRQ48632"/>
    <property type="gene ID" value="RchiOBHm_Chr2g0112911"/>
</dbReference>
<comment type="caution">
    <text evidence="2">The sequence shown here is derived from an EMBL/GenBank/DDBJ whole genome shotgun (WGS) entry which is preliminary data.</text>
</comment>
<evidence type="ECO:0000256" key="1">
    <source>
        <dbReference type="SAM" id="SignalP"/>
    </source>
</evidence>
<reference evidence="2 3" key="1">
    <citation type="journal article" date="2018" name="Nat. Genet.">
        <title>The Rosa genome provides new insights in the design of modern roses.</title>
        <authorList>
            <person name="Bendahmane M."/>
        </authorList>
    </citation>
    <scope>NUCLEOTIDE SEQUENCE [LARGE SCALE GENOMIC DNA]</scope>
    <source>
        <strain evidence="3">cv. Old Blush</strain>
    </source>
</reference>
<feature type="signal peptide" evidence="1">
    <location>
        <begin position="1"/>
        <end position="24"/>
    </location>
</feature>
<gene>
    <name evidence="2" type="ORF">RchiOBHm_Chr2g0112911</name>
</gene>
<accession>A0A2P6RQB2</accession>
<dbReference type="AlphaFoldDB" id="A0A2P6RQB2"/>
<evidence type="ECO:0000313" key="2">
    <source>
        <dbReference type="EMBL" id="PRQ48632.1"/>
    </source>
</evidence>
<dbReference type="EMBL" id="PDCK01000040">
    <property type="protein sequence ID" value="PRQ48632.1"/>
    <property type="molecule type" value="Genomic_DNA"/>
</dbReference>
<keyword evidence="3" id="KW-1185">Reference proteome</keyword>
<evidence type="ECO:0000313" key="3">
    <source>
        <dbReference type="Proteomes" id="UP000238479"/>
    </source>
</evidence>
<name>A0A2P6RQB2_ROSCH</name>
<sequence length="48" mass="5718">MLMLLKLLFCQYIIFWEVEVYVKTQSVQIYFVKIEQLLGVKILSCLCS</sequence>
<protein>
    <submittedName>
        <fullName evidence="2">Uncharacterized protein</fullName>
    </submittedName>
</protein>
<organism evidence="2 3">
    <name type="scientific">Rosa chinensis</name>
    <name type="common">China rose</name>
    <dbReference type="NCBI Taxonomy" id="74649"/>
    <lineage>
        <taxon>Eukaryota</taxon>
        <taxon>Viridiplantae</taxon>
        <taxon>Streptophyta</taxon>
        <taxon>Embryophyta</taxon>
        <taxon>Tracheophyta</taxon>
        <taxon>Spermatophyta</taxon>
        <taxon>Magnoliopsida</taxon>
        <taxon>eudicotyledons</taxon>
        <taxon>Gunneridae</taxon>
        <taxon>Pentapetalae</taxon>
        <taxon>rosids</taxon>
        <taxon>fabids</taxon>
        <taxon>Rosales</taxon>
        <taxon>Rosaceae</taxon>
        <taxon>Rosoideae</taxon>
        <taxon>Rosoideae incertae sedis</taxon>
        <taxon>Rosa</taxon>
    </lineage>
</organism>
<proteinExistence type="predicted"/>
<feature type="chain" id="PRO_5015170399" evidence="1">
    <location>
        <begin position="25"/>
        <end position="48"/>
    </location>
</feature>
<dbReference type="Proteomes" id="UP000238479">
    <property type="component" value="Chromosome 2"/>
</dbReference>
<keyword evidence="1" id="KW-0732">Signal</keyword>